<reference evidence="9 10" key="1">
    <citation type="submission" date="2018-06" db="EMBL/GenBank/DDBJ databases">
        <authorList>
            <consortium name="Pathogen Informatics"/>
            <person name="Doyle S."/>
        </authorList>
    </citation>
    <scope>NUCLEOTIDE SEQUENCE [LARGE SCALE GENOMIC DNA]</scope>
    <source>
        <strain evidence="9 10">NCTC11227</strain>
    </source>
</reference>
<evidence type="ECO:0000313" key="10">
    <source>
        <dbReference type="Proteomes" id="UP000255102"/>
    </source>
</evidence>
<evidence type="ECO:0000259" key="8">
    <source>
        <dbReference type="Pfam" id="PF13303"/>
    </source>
</evidence>
<evidence type="ECO:0000256" key="3">
    <source>
        <dbReference type="ARBA" id="ARBA00022475"/>
    </source>
</evidence>
<feature type="domain" description="Phosphotransferase system EIIC" evidence="8">
    <location>
        <begin position="21"/>
        <end position="94"/>
    </location>
</feature>
<evidence type="ECO:0000256" key="5">
    <source>
        <dbReference type="ARBA" id="ARBA00022692"/>
    </source>
</evidence>
<dbReference type="AlphaFoldDB" id="A0A378PMN0"/>
<evidence type="ECO:0000256" key="2">
    <source>
        <dbReference type="ARBA" id="ARBA00022448"/>
    </source>
</evidence>
<keyword evidence="7" id="KW-0472">Membrane</keyword>
<gene>
    <name evidence="9" type="ORF">NCTC11227_00169</name>
</gene>
<keyword evidence="3" id="KW-1003">Cell membrane</keyword>
<evidence type="ECO:0000256" key="1">
    <source>
        <dbReference type="ARBA" id="ARBA00004651"/>
    </source>
</evidence>
<organism evidence="9 10">
    <name type="scientific">Moraxella ovis</name>
    <dbReference type="NCBI Taxonomy" id="29433"/>
    <lineage>
        <taxon>Bacteria</taxon>
        <taxon>Pseudomonadati</taxon>
        <taxon>Pseudomonadota</taxon>
        <taxon>Gammaproteobacteria</taxon>
        <taxon>Moraxellales</taxon>
        <taxon>Moraxellaceae</taxon>
        <taxon>Moraxella</taxon>
    </lineage>
</organism>
<sequence>MLKAHLDKQNIVFSWQRYGIDALNGMALGLFSSFIIGLILKNIGTWTHFSPLVTAGGHAQAAVGAAIGAGVAFGLKAPPLVLFSSVVTSLVGQSLAAWWALWWRV</sequence>
<keyword evidence="5" id="KW-0812">Transmembrane</keyword>
<dbReference type="InterPro" id="IPR003352">
    <property type="entry name" value="PTS_EIIC"/>
</dbReference>
<dbReference type="GO" id="GO:0005886">
    <property type="term" value="C:plasma membrane"/>
    <property type="evidence" value="ECO:0007669"/>
    <property type="project" value="UniProtKB-SubCell"/>
</dbReference>
<keyword evidence="4" id="KW-0762">Sugar transport</keyword>
<accession>A0A378PMN0</accession>
<keyword evidence="6" id="KW-1133">Transmembrane helix</keyword>
<dbReference type="GO" id="GO:0008982">
    <property type="term" value="F:protein-N(PI)-phosphohistidine-sugar phosphotransferase activity"/>
    <property type="evidence" value="ECO:0007669"/>
    <property type="project" value="InterPro"/>
</dbReference>
<evidence type="ECO:0000256" key="4">
    <source>
        <dbReference type="ARBA" id="ARBA00022597"/>
    </source>
</evidence>
<evidence type="ECO:0000313" key="9">
    <source>
        <dbReference type="EMBL" id="STY86199.1"/>
    </source>
</evidence>
<dbReference type="Proteomes" id="UP000255102">
    <property type="component" value="Unassembled WGS sequence"/>
</dbReference>
<proteinExistence type="predicted"/>
<dbReference type="EMBL" id="UGPW01000001">
    <property type="protein sequence ID" value="STY86199.1"/>
    <property type="molecule type" value="Genomic_DNA"/>
</dbReference>
<comment type="subcellular location">
    <subcellularLocation>
        <location evidence="1">Cell membrane</location>
        <topology evidence="1">Multi-pass membrane protein</topology>
    </subcellularLocation>
</comment>
<name>A0A378PMN0_9GAMM</name>
<evidence type="ECO:0000256" key="6">
    <source>
        <dbReference type="ARBA" id="ARBA00022989"/>
    </source>
</evidence>
<dbReference type="Pfam" id="PF13303">
    <property type="entry name" value="PTS_EIIC_2"/>
    <property type="match status" value="1"/>
</dbReference>
<keyword evidence="2" id="KW-0813">Transport</keyword>
<protein>
    <submittedName>
        <fullName evidence="9">Predicted membrane protein, putative toxin regulator</fullName>
    </submittedName>
</protein>
<dbReference type="GO" id="GO:0009401">
    <property type="term" value="P:phosphoenolpyruvate-dependent sugar phosphotransferase system"/>
    <property type="evidence" value="ECO:0007669"/>
    <property type="project" value="InterPro"/>
</dbReference>
<evidence type="ECO:0000256" key="7">
    <source>
        <dbReference type="ARBA" id="ARBA00023136"/>
    </source>
</evidence>